<name>B8LPM6_PICSI</name>
<dbReference type="PANTHER" id="PTHR28080">
    <property type="entry name" value="PEROXISOMAL BIOGENESIS FACTOR 3"/>
    <property type="match status" value="1"/>
</dbReference>
<evidence type="ECO:0008006" key="2">
    <source>
        <dbReference type="Google" id="ProtNLM"/>
    </source>
</evidence>
<dbReference type="EMBL" id="EF677804">
    <property type="protein sequence ID" value="ABR17606.1"/>
    <property type="molecule type" value="mRNA"/>
</dbReference>
<dbReference type="InterPro" id="IPR006966">
    <property type="entry name" value="Peroxin-3"/>
</dbReference>
<evidence type="ECO:0000313" key="1">
    <source>
        <dbReference type="EMBL" id="ABR17606.1"/>
    </source>
</evidence>
<dbReference type="OMA" id="FTRTVCA"/>
<dbReference type="PANTHER" id="PTHR28080:SF1">
    <property type="entry name" value="PEROXISOMAL BIOGENESIS FACTOR 3"/>
    <property type="match status" value="1"/>
</dbReference>
<proteinExistence type="evidence at transcript level"/>
<organism evidence="1">
    <name type="scientific">Picea sitchensis</name>
    <name type="common">Sitka spruce</name>
    <name type="synonym">Pinus sitchensis</name>
    <dbReference type="NCBI Taxonomy" id="3332"/>
    <lineage>
        <taxon>Eukaryota</taxon>
        <taxon>Viridiplantae</taxon>
        <taxon>Streptophyta</taxon>
        <taxon>Embryophyta</taxon>
        <taxon>Tracheophyta</taxon>
        <taxon>Spermatophyta</taxon>
        <taxon>Pinopsida</taxon>
        <taxon>Pinidae</taxon>
        <taxon>Conifers I</taxon>
        <taxon>Pinales</taxon>
        <taxon>Pinaceae</taxon>
        <taxon>Picea</taxon>
    </lineage>
</organism>
<dbReference type="AlphaFoldDB" id="B8LPM6"/>
<reference evidence="1" key="1">
    <citation type="submission" date="2007-06" db="EMBL/GenBank/DDBJ databases">
        <title>Full length cDNA sequences from Sitka Spruce (Picea sitchensis).</title>
        <authorList>
            <person name="Ralph S.G."/>
            <person name="Chun H.E."/>
            <person name="Liao N."/>
            <person name="Ali J."/>
            <person name="Reid K."/>
            <person name="Kolosova N."/>
            <person name="Cooper N."/>
            <person name="Cullis C."/>
            <person name="Jancsik S."/>
            <person name="Moore R."/>
            <person name="Mayo M."/>
            <person name="Wagner S."/>
            <person name="Holt R.A."/>
            <person name="Jones S.J.M."/>
            <person name="Marra M.A."/>
            <person name="Ritland C.E."/>
            <person name="Ritland K."/>
            <person name="Bohlmann J."/>
        </authorList>
    </citation>
    <scope>NUCLEOTIDE SEQUENCE</scope>
    <source>
        <tissue evidence="1">Green portion of the leader tissue</tissue>
    </source>
</reference>
<accession>B8LPM6</accession>
<protein>
    <recommendedName>
        <fullName evidence="2">Peroxin-3</fullName>
    </recommendedName>
</protein>
<sequence>MNSIRFFVNRHRRKVLFTLGIVGGGYALYRVYCAQKERMLVLEEEEEAERRADELVEIRLREHFESLQRMSDSSSLAAALDNLKDHLFEALDYSELTERLNKGKGHLIPQEKLELWERLKILSFTRTVCALWAMTVLNLYTRTQLNILGRHFFINQARGFENLESMDQSIALCQQKFLGSADFLPQYGVTGLIVRMEKIVENILESKHLREPLTVGELYDIFRRILNNFPSSSLQWINYVIPENGLLYQELSSGTSTFGVSQLPRAVLSPFETERAKLEQLMAETRDVLSSNDFALILEQSLKTVLDSMMEEFNTMFEGVTSGSIPLAKLLPPVSHASTVLLEHPTKNRFINIIGNLPQVQSFYALVYANAGGIS</sequence>
<dbReference type="Pfam" id="PF04882">
    <property type="entry name" value="Peroxin-3"/>
    <property type="match status" value="1"/>
</dbReference>
<dbReference type="GO" id="GO:0005778">
    <property type="term" value="C:peroxisomal membrane"/>
    <property type="evidence" value="ECO:0007669"/>
    <property type="project" value="InterPro"/>
</dbReference>
<dbReference type="GO" id="GO:0030674">
    <property type="term" value="F:protein-macromolecule adaptor activity"/>
    <property type="evidence" value="ECO:0007669"/>
    <property type="project" value="TreeGrafter"/>
</dbReference>
<dbReference type="GO" id="GO:0045046">
    <property type="term" value="P:protein import into peroxisome membrane"/>
    <property type="evidence" value="ECO:0007669"/>
    <property type="project" value="TreeGrafter"/>
</dbReference>